<feature type="non-terminal residue" evidence="2">
    <location>
        <position position="1"/>
    </location>
</feature>
<evidence type="ECO:0000259" key="1">
    <source>
        <dbReference type="Pfam" id="PF00724"/>
    </source>
</evidence>
<proteinExistence type="predicted"/>
<dbReference type="Pfam" id="PF00724">
    <property type="entry name" value="Oxidored_FMN"/>
    <property type="match status" value="1"/>
</dbReference>
<dbReference type="InterPro" id="IPR013785">
    <property type="entry name" value="Aldolase_TIM"/>
</dbReference>
<dbReference type="Proteomes" id="UP001362999">
    <property type="component" value="Unassembled WGS sequence"/>
</dbReference>
<keyword evidence="3" id="KW-1185">Reference proteome</keyword>
<evidence type="ECO:0000313" key="2">
    <source>
        <dbReference type="EMBL" id="KAK7059813.1"/>
    </source>
</evidence>
<name>A0AAW0E574_9AGAR</name>
<dbReference type="AlphaFoldDB" id="A0AAW0E574"/>
<reference evidence="2 3" key="1">
    <citation type="journal article" date="2024" name="J Genomics">
        <title>Draft genome sequencing and assembly of Favolaschia claudopus CIRM-BRFM 2984 isolated from oak limbs.</title>
        <authorList>
            <person name="Navarro D."/>
            <person name="Drula E."/>
            <person name="Chaduli D."/>
            <person name="Cazenave R."/>
            <person name="Ahrendt S."/>
            <person name="Wang J."/>
            <person name="Lipzen A."/>
            <person name="Daum C."/>
            <person name="Barry K."/>
            <person name="Grigoriev I.V."/>
            <person name="Favel A."/>
            <person name="Rosso M.N."/>
            <person name="Martin F."/>
        </authorList>
    </citation>
    <scope>NUCLEOTIDE SEQUENCE [LARGE SCALE GENOMIC DNA]</scope>
    <source>
        <strain evidence="2 3">CIRM-BRFM 2984</strain>
    </source>
</reference>
<dbReference type="PANTHER" id="PTHR22893">
    <property type="entry name" value="NADH OXIDOREDUCTASE-RELATED"/>
    <property type="match status" value="1"/>
</dbReference>
<protein>
    <recommendedName>
        <fullName evidence="1">NADH:flavin oxidoreductase/NADH oxidase N-terminal domain-containing protein</fullName>
    </recommendedName>
</protein>
<dbReference type="EMBL" id="JAWWNJ010000003">
    <property type="protein sequence ID" value="KAK7059813.1"/>
    <property type="molecule type" value="Genomic_DNA"/>
</dbReference>
<dbReference type="GO" id="GO:0016491">
    <property type="term" value="F:oxidoreductase activity"/>
    <property type="evidence" value="ECO:0007669"/>
    <property type="project" value="InterPro"/>
</dbReference>
<dbReference type="InterPro" id="IPR001155">
    <property type="entry name" value="OxRdtase_FMN_N"/>
</dbReference>
<dbReference type="InterPro" id="IPR045247">
    <property type="entry name" value="Oye-like"/>
</dbReference>
<sequence>PLISAGGYSRDSAIALADKHPNTLVAFGRHFIANPDLPIRLKKDIPLHPYDRSTFYLPGVDEPTGYTDQPFATQT</sequence>
<evidence type="ECO:0000313" key="3">
    <source>
        <dbReference type="Proteomes" id="UP001362999"/>
    </source>
</evidence>
<comment type="caution">
    <text evidence="2">The sequence shown here is derived from an EMBL/GenBank/DDBJ whole genome shotgun (WGS) entry which is preliminary data.</text>
</comment>
<dbReference type="Gene3D" id="3.20.20.70">
    <property type="entry name" value="Aldolase class I"/>
    <property type="match status" value="1"/>
</dbReference>
<dbReference type="GO" id="GO:0010181">
    <property type="term" value="F:FMN binding"/>
    <property type="evidence" value="ECO:0007669"/>
    <property type="project" value="InterPro"/>
</dbReference>
<feature type="domain" description="NADH:flavin oxidoreductase/NADH oxidase N-terminal" evidence="1">
    <location>
        <begin position="1"/>
        <end position="47"/>
    </location>
</feature>
<dbReference type="SUPFAM" id="SSF51395">
    <property type="entry name" value="FMN-linked oxidoreductases"/>
    <property type="match status" value="1"/>
</dbReference>
<organism evidence="2 3">
    <name type="scientific">Favolaschia claudopus</name>
    <dbReference type="NCBI Taxonomy" id="2862362"/>
    <lineage>
        <taxon>Eukaryota</taxon>
        <taxon>Fungi</taxon>
        <taxon>Dikarya</taxon>
        <taxon>Basidiomycota</taxon>
        <taxon>Agaricomycotina</taxon>
        <taxon>Agaricomycetes</taxon>
        <taxon>Agaricomycetidae</taxon>
        <taxon>Agaricales</taxon>
        <taxon>Marasmiineae</taxon>
        <taxon>Mycenaceae</taxon>
        <taxon>Favolaschia</taxon>
    </lineage>
</organism>
<gene>
    <name evidence="2" type="ORF">R3P38DRAFT_2496292</name>
</gene>
<accession>A0AAW0E574</accession>
<dbReference type="PANTHER" id="PTHR22893:SF91">
    <property type="entry name" value="NADPH DEHYDROGENASE 2-RELATED"/>
    <property type="match status" value="1"/>
</dbReference>